<evidence type="ECO:0000256" key="1">
    <source>
        <dbReference type="SAM" id="Phobius"/>
    </source>
</evidence>
<organism evidence="2">
    <name type="scientific">Lepeophtheirus salmonis</name>
    <name type="common">Salmon louse</name>
    <name type="synonym">Caligus salmonis</name>
    <dbReference type="NCBI Taxonomy" id="72036"/>
    <lineage>
        <taxon>Eukaryota</taxon>
        <taxon>Metazoa</taxon>
        <taxon>Ecdysozoa</taxon>
        <taxon>Arthropoda</taxon>
        <taxon>Crustacea</taxon>
        <taxon>Multicrustacea</taxon>
        <taxon>Hexanauplia</taxon>
        <taxon>Copepoda</taxon>
        <taxon>Siphonostomatoida</taxon>
        <taxon>Caligidae</taxon>
        <taxon>Lepeophtheirus</taxon>
    </lineage>
</organism>
<dbReference type="PROSITE" id="PS51257">
    <property type="entry name" value="PROKAR_LIPOPROTEIN"/>
    <property type="match status" value="1"/>
</dbReference>
<reference evidence="2" key="1">
    <citation type="submission" date="2014-05" db="EMBL/GenBank/DDBJ databases">
        <authorList>
            <person name="Chronopoulou M."/>
        </authorList>
    </citation>
    <scope>NUCLEOTIDE SEQUENCE</scope>
    <source>
        <tissue evidence="2">Whole organism</tissue>
    </source>
</reference>
<name>A0A0K2UY50_LEPSM</name>
<proteinExistence type="predicted"/>
<keyword evidence="1" id="KW-0812">Transmembrane</keyword>
<dbReference type="AlphaFoldDB" id="A0A0K2UY50"/>
<sequence>MDRRSLSLYFAHIYLLFFFACPLSFLFLMPPQSHRHLFGRYIFHPSTFVVPTHLHPLAGLLQTSIDITSPIPAR</sequence>
<protein>
    <submittedName>
        <fullName evidence="2">Uncharacterized protein</fullName>
    </submittedName>
</protein>
<evidence type="ECO:0000313" key="2">
    <source>
        <dbReference type="EMBL" id="CDW42787.1"/>
    </source>
</evidence>
<accession>A0A0K2UY50</accession>
<feature type="transmembrane region" description="Helical" evidence="1">
    <location>
        <begin position="6"/>
        <end position="28"/>
    </location>
</feature>
<keyword evidence="1" id="KW-0472">Membrane</keyword>
<keyword evidence="1" id="KW-1133">Transmembrane helix</keyword>
<dbReference type="EMBL" id="HACA01025426">
    <property type="protein sequence ID" value="CDW42787.1"/>
    <property type="molecule type" value="Transcribed_RNA"/>
</dbReference>